<evidence type="ECO:0000313" key="1">
    <source>
        <dbReference type="EMBL" id="ACG42544.1"/>
    </source>
</evidence>
<reference evidence="1" key="1">
    <citation type="journal article" date="2009" name="Plant Mol. Biol.">
        <title>Insights into corn genes derived from large-scale cDNA sequencing.</title>
        <authorList>
            <person name="Alexandrov N.N."/>
            <person name="Brover V.V."/>
            <person name="Freidin S."/>
            <person name="Troukhan M.E."/>
            <person name="Tatarinova T.V."/>
            <person name="Zhang H."/>
            <person name="Swaller T.J."/>
            <person name="Lu Y.P."/>
            <person name="Bouck J."/>
            <person name="Flavell R.B."/>
            <person name="Feldmann K.A."/>
        </authorList>
    </citation>
    <scope>NUCLEOTIDE SEQUENCE</scope>
</reference>
<dbReference type="AlphaFoldDB" id="B6TZL1"/>
<accession>B6TZL1</accession>
<proteinExistence type="evidence at transcript level"/>
<dbReference type="EMBL" id="EU970426">
    <property type="protein sequence ID" value="ACG42544.1"/>
    <property type="molecule type" value="mRNA"/>
</dbReference>
<dbReference type="ExpressionAtlas" id="B6TZL1">
    <property type="expression patterns" value="baseline and differential"/>
</dbReference>
<name>B6TZL1_MAIZE</name>
<sequence>MAIAAVRRRLWRGLGTAAAAAASGTDGNLLARLVSEPECRVKATMEEAASSGTHRDGAFWEPPVTALFRASSPTKAHLD</sequence>
<protein>
    <submittedName>
        <fullName evidence="1">Uncharacterized protein</fullName>
    </submittedName>
</protein>
<organism evidence="1">
    <name type="scientific">Zea mays</name>
    <name type="common">Maize</name>
    <dbReference type="NCBI Taxonomy" id="4577"/>
    <lineage>
        <taxon>Eukaryota</taxon>
        <taxon>Viridiplantae</taxon>
        <taxon>Streptophyta</taxon>
        <taxon>Embryophyta</taxon>
        <taxon>Tracheophyta</taxon>
        <taxon>Spermatophyta</taxon>
        <taxon>Magnoliopsida</taxon>
        <taxon>Liliopsida</taxon>
        <taxon>Poales</taxon>
        <taxon>Poaceae</taxon>
        <taxon>PACMAD clade</taxon>
        <taxon>Panicoideae</taxon>
        <taxon>Andropogonodae</taxon>
        <taxon>Andropogoneae</taxon>
        <taxon>Tripsacinae</taxon>
        <taxon>Zea</taxon>
    </lineage>
</organism>